<dbReference type="AlphaFoldDB" id="A5B183"/>
<protein>
    <submittedName>
        <fullName evidence="2">Uncharacterized protein</fullName>
    </submittedName>
</protein>
<reference evidence="2" key="1">
    <citation type="journal article" date="2007" name="PLoS ONE">
        <title>The first genome sequence of an elite grapevine cultivar (Pinot noir Vitis vinifera L.): coping with a highly heterozygous genome.</title>
        <authorList>
            <person name="Velasco R."/>
            <person name="Zharkikh A."/>
            <person name="Troggio M."/>
            <person name="Cartwright D.A."/>
            <person name="Cestaro A."/>
            <person name="Pruss D."/>
            <person name="Pindo M."/>
            <person name="FitzGerald L.M."/>
            <person name="Vezzulli S."/>
            <person name="Reid J."/>
            <person name="Malacarne G."/>
            <person name="Iliev D."/>
            <person name="Coppola G."/>
            <person name="Wardell B."/>
            <person name="Micheletti D."/>
            <person name="Macalma T."/>
            <person name="Facci M."/>
            <person name="Mitchell J.T."/>
            <person name="Perazzolli M."/>
            <person name="Eldredge G."/>
            <person name="Gatto P."/>
            <person name="Oyzerski R."/>
            <person name="Moretto M."/>
            <person name="Gutin N."/>
            <person name="Stefanini M."/>
            <person name="Chen Y."/>
            <person name="Segala C."/>
            <person name="Davenport C."/>
            <person name="Dematte L."/>
            <person name="Mraz A."/>
            <person name="Battilana J."/>
            <person name="Stormo K."/>
            <person name="Costa F."/>
            <person name="Tao Q."/>
            <person name="Si-Ammour A."/>
            <person name="Harkins T."/>
            <person name="Lackey A."/>
            <person name="Perbost C."/>
            <person name="Taillon B."/>
            <person name="Stella A."/>
            <person name="Solovyev V."/>
            <person name="Fawcett J.A."/>
            <person name="Sterck L."/>
            <person name="Vandepoele K."/>
            <person name="Grando S.M."/>
            <person name="Toppo S."/>
            <person name="Moser C."/>
            <person name="Lanchbury J."/>
            <person name="Bogden R."/>
            <person name="Skolnick M."/>
            <person name="Sgaramella V."/>
            <person name="Bhatnagar S.K."/>
            <person name="Fontana P."/>
            <person name="Gutin A."/>
            <person name="Van de Peer Y."/>
            <person name="Salamini F."/>
            <person name="Viola R."/>
        </authorList>
    </citation>
    <scope>NUCLEOTIDE SEQUENCE</scope>
</reference>
<name>A5B183_VITVI</name>
<sequence>MSRQGVRTHHRRTAERGSFSFGQHIRIGERADIPSGYFTADIPSGILLRRHFTRMSHIRKSSPPTSHPDISHPTPNAGWERKAFQLLRTTYPDPLTALTRRVSQIFSTVPWCSPEASRYVKDHLEWQVLGERYEPLQDASVINFVDYSRNQGAPAGHESAETPSGHESNGVVARDESNGAVARDGPNGAVAEPCEHNWERISAHNHYLI</sequence>
<organism evidence="2">
    <name type="scientific">Vitis vinifera</name>
    <name type="common">Grape</name>
    <dbReference type="NCBI Taxonomy" id="29760"/>
    <lineage>
        <taxon>Eukaryota</taxon>
        <taxon>Viridiplantae</taxon>
        <taxon>Streptophyta</taxon>
        <taxon>Embryophyta</taxon>
        <taxon>Tracheophyta</taxon>
        <taxon>Spermatophyta</taxon>
        <taxon>Magnoliopsida</taxon>
        <taxon>eudicotyledons</taxon>
        <taxon>Gunneridae</taxon>
        <taxon>Pentapetalae</taxon>
        <taxon>rosids</taxon>
        <taxon>Vitales</taxon>
        <taxon>Vitaceae</taxon>
        <taxon>Viteae</taxon>
        <taxon>Vitis</taxon>
    </lineage>
</organism>
<evidence type="ECO:0000256" key="1">
    <source>
        <dbReference type="SAM" id="MobiDB-lite"/>
    </source>
</evidence>
<feature type="region of interest" description="Disordered" evidence="1">
    <location>
        <begin position="152"/>
        <end position="172"/>
    </location>
</feature>
<evidence type="ECO:0000313" key="2">
    <source>
        <dbReference type="EMBL" id="CAN69567.1"/>
    </source>
</evidence>
<gene>
    <name evidence="2" type="ORF">VITISV_023008</name>
</gene>
<dbReference type="EMBL" id="AM443083">
    <property type="protein sequence ID" value="CAN69567.1"/>
    <property type="molecule type" value="Genomic_DNA"/>
</dbReference>
<feature type="region of interest" description="Disordered" evidence="1">
    <location>
        <begin position="1"/>
        <end position="20"/>
    </location>
</feature>
<proteinExistence type="predicted"/>
<feature type="compositionally biased region" description="Basic residues" evidence="1">
    <location>
        <begin position="1"/>
        <end position="13"/>
    </location>
</feature>
<accession>A5B183</accession>